<accession>A0A8T3BPM8</accession>
<proteinExistence type="predicted"/>
<protein>
    <submittedName>
        <fullName evidence="1">Uncharacterized protein</fullName>
    </submittedName>
</protein>
<dbReference type="AlphaFoldDB" id="A0A8T3BPM8"/>
<name>A0A8T3BPM8_DENNO</name>
<evidence type="ECO:0000313" key="1">
    <source>
        <dbReference type="EMBL" id="KAI0515660.1"/>
    </source>
</evidence>
<gene>
    <name evidence="1" type="ORF">KFK09_008326</name>
</gene>
<evidence type="ECO:0000313" key="2">
    <source>
        <dbReference type="Proteomes" id="UP000829196"/>
    </source>
</evidence>
<comment type="caution">
    <text evidence="1">The sequence shown here is derived from an EMBL/GenBank/DDBJ whole genome shotgun (WGS) entry which is preliminary data.</text>
</comment>
<sequence>MNGRNIYIFSSSFPSCISMGTSWRGLLNFSRSCFIGMKSPVVLVELLFGSVDRMQETSGLRT</sequence>
<dbReference type="Proteomes" id="UP000829196">
    <property type="component" value="Unassembled WGS sequence"/>
</dbReference>
<reference evidence="1" key="1">
    <citation type="journal article" date="2022" name="Front. Genet.">
        <title>Chromosome-Scale Assembly of the Dendrobium nobile Genome Provides Insights Into the Molecular Mechanism of the Biosynthesis of the Medicinal Active Ingredient of Dendrobium.</title>
        <authorList>
            <person name="Xu Q."/>
            <person name="Niu S.-C."/>
            <person name="Li K.-L."/>
            <person name="Zheng P.-J."/>
            <person name="Zhang X.-J."/>
            <person name="Jia Y."/>
            <person name="Liu Y."/>
            <person name="Niu Y.-X."/>
            <person name="Yu L.-H."/>
            <person name="Chen D.-F."/>
            <person name="Zhang G.-Q."/>
        </authorList>
    </citation>
    <scope>NUCLEOTIDE SEQUENCE</scope>
    <source>
        <tissue evidence="1">Leaf</tissue>
    </source>
</reference>
<keyword evidence="2" id="KW-1185">Reference proteome</keyword>
<dbReference type="EMBL" id="JAGYWB010000007">
    <property type="protein sequence ID" value="KAI0515660.1"/>
    <property type="molecule type" value="Genomic_DNA"/>
</dbReference>
<organism evidence="1 2">
    <name type="scientific">Dendrobium nobile</name>
    <name type="common">Orchid</name>
    <dbReference type="NCBI Taxonomy" id="94219"/>
    <lineage>
        <taxon>Eukaryota</taxon>
        <taxon>Viridiplantae</taxon>
        <taxon>Streptophyta</taxon>
        <taxon>Embryophyta</taxon>
        <taxon>Tracheophyta</taxon>
        <taxon>Spermatophyta</taxon>
        <taxon>Magnoliopsida</taxon>
        <taxon>Liliopsida</taxon>
        <taxon>Asparagales</taxon>
        <taxon>Orchidaceae</taxon>
        <taxon>Epidendroideae</taxon>
        <taxon>Malaxideae</taxon>
        <taxon>Dendrobiinae</taxon>
        <taxon>Dendrobium</taxon>
    </lineage>
</organism>